<dbReference type="PANTHER" id="PTHR44411:SF1">
    <property type="entry name" value="THO COMPLEX SUBUNIT 6 HOMOLOG"/>
    <property type="match status" value="1"/>
</dbReference>
<dbReference type="AlphaFoldDB" id="A0A8T2TM60"/>
<protein>
    <recommendedName>
        <fullName evidence="6">THO complex subunit 6</fullName>
    </recommendedName>
</protein>
<dbReference type="GO" id="GO:0000347">
    <property type="term" value="C:THO complex"/>
    <property type="evidence" value="ECO:0007669"/>
    <property type="project" value="TreeGrafter"/>
</dbReference>
<evidence type="ECO:0000256" key="1">
    <source>
        <dbReference type="ARBA" id="ARBA00009728"/>
    </source>
</evidence>
<evidence type="ECO:0000256" key="3">
    <source>
        <dbReference type="PROSITE-ProRule" id="PRU00221"/>
    </source>
</evidence>
<accession>A0A8T2TM60</accession>
<evidence type="ECO:0000256" key="2">
    <source>
        <dbReference type="ARBA" id="ARBA00022574"/>
    </source>
</evidence>
<organism evidence="4 5">
    <name type="scientific">Ceratopteris richardii</name>
    <name type="common">Triangle waterfern</name>
    <dbReference type="NCBI Taxonomy" id="49495"/>
    <lineage>
        <taxon>Eukaryota</taxon>
        <taxon>Viridiplantae</taxon>
        <taxon>Streptophyta</taxon>
        <taxon>Embryophyta</taxon>
        <taxon>Tracheophyta</taxon>
        <taxon>Polypodiopsida</taxon>
        <taxon>Polypodiidae</taxon>
        <taxon>Polypodiales</taxon>
        <taxon>Pteridineae</taxon>
        <taxon>Pteridaceae</taxon>
        <taxon>Parkerioideae</taxon>
        <taxon>Ceratopteris</taxon>
    </lineage>
</organism>
<dbReference type="Pfam" id="PF00400">
    <property type="entry name" value="WD40"/>
    <property type="match status" value="2"/>
</dbReference>
<dbReference type="GO" id="GO:0000346">
    <property type="term" value="C:transcription export complex"/>
    <property type="evidence" value="ECO:0007669"/>
    <property type="project" value="TreeGrafter"/>
</dbReference>
<dbReference type="InterPro" id="IPR001680">
    <property type="entry name" value="WD40_rpt"/>
</dbReference>
<dbReference type="PROSITE" id="PS50294">
    <property type="entry name" value="WD_REPEATS_REGION"/>
    <property type="match status" value="1"/>
</dbReference>
<dbReference type="Gene3D" id="2.130.10.10">
    <property type="entry name" value="YVTN repeat-like/Quinoprotein amine dehydrogenase"/>
    <property type="match status" value="2"/>
</dbReference>
<name>A0A8T2TM60_CERRI</name>
<dbReference type="GO" id="GO:0006406">
    <property type="term" value="P:mRNA export from nucleus"/>
    <property type="evidence" value="ECO:0007669"/>
    <property type="project" value="TreeGrafter"/>
</dbReference>
<dbReference type="OrthoDB" id="273067at2759"/>
<reference evidence="4" key="1">
    <citation type="submission" date="2021-08" db="EMBL/GenBank/DDBJ databases">
        <title>WGS assembly of Ceratopteris richardii.</title>
        <authorList>
            <person name="Marchant D.B."/>
            <person name="Chen G."/>
            <person name="Jenkins J."/>
            <person name="Shu S."/>
            <person name="Leebens-Mack J."/>
            <person name="Grimwood J."/>
            <person name="Schmutz J."/>
            <person name="Soltis P."/>
            <person name="Soltis D."/>
            <person name="Chen Z.-H."/>
        </authorList>
    </citation>
    <scope>NUCLEOTIDE SEQUENCE</scope>
    <source>
        <strain evidence="4">Whitten #5841</strain>
        <tissue evidence="4">Leaf</tissue>
    </source>
</reference>
<evidence type="ECO:0000313" key="4">
    <source>
        <dbReference type="EMBL" id="KAH7422796.1"/>
    </source>
</evidence>
<dbReference type="EMBL" id="CM035417">
    <property type="protein sequence ID" value="KAH7422796.1"/>
    <property type="molecule type" value="Genomic_DNA"/>
</dbReference>
<dbReference type="InterPro" id="IPR042626">
    <property type="entry name" value="THOC6"/>
</dbReference>
<dbReference type="InterPro" id="IPR036322">
    <property type="entry name" value="WD40_repeat_dom_sf"/>
</dbReference>
<dbReference type="SMART" id="SM00320">
    <property type="entry name" value="WD40"/>
    <property type="match status" value="5"/>
</dbReference>
<sequence>MASKCQQKWDVRNWDEAAYKVRLQADREESTRIVYAARLAPSSDFVATASSNGSVCLYSVASCLASQSMDLNPKTAQLEMEPFLSFSRHDGAAYDLQFYGEDDDAILLSCGDDGKIQGWHWKRIEQGDFSNYSDGRLQKPDFILANPQQKGLRGALAPVPEINAIATDSQEGYVFSATGSGHAYCWDLEREKIITTFEGHSDYLHCICSRPSQKQVITGSEDGTVRIWDCRTAETIAILDAHKAAKVTKSPKGKLPWVSCVAIDSSQKWLVCGTGGNCLTLWSLLSFDAVTRICTVSTPQAVTIENSKIMTVGALPYLSCFTYNGDVISRIRIAPSSALSISAYSSGLQVCIVSGYGGLVDIISEFGSHISTFRCK</sequence>
<dbReference type="InterPro" id="IPR015943">
    <property type="entry name" value="WD40/YVTN_repeat-like_dom_sf"/>
</dbReference>
<dbReference type="SUPFAM" id="SSF50978">
    <property type="entry name" value="WD40 repeat-like"/>
    <property type="match status" value="1"/>
</dbReference>
<dbReference type="PANTHER" id="PTHR44411">
    <property type="entry name" value="THO COMPLEX SUBUNIT 6 HOMOLOG"/>
    <property type="match status" value="1"/>
</dbReference>
<proteinExistence type="inferred from homology"/>
<keyword evidence="2 3" id="KW-0853">WD repeat</keyword>
<keyword evidence="5" id="KW-1185">Reference proteome</keyword>
<evidence type="ECO:0008006" key="6">
    <source>
        <dbReference type="Google" id="ProtNLM"/>
    </source>
</evidence>
<comment type="caution">
    <text evidence="4">The sequence shown here is derived from an EMBL/GenBank/DDBJ whole genome shotgun (WGS) entry which is preliminary data.</text>
</comment>
<evidence type="ECO:0000313" key="5">
    <source>
        <dbReference type="Proteomes" id="UP000825935"/>
    </source>
</evidence>
<comment type="similarity">
    <text evidence="1">Belongs to the WD repeat THOC6 family.</text>
</comment>
<gene>
    <name evidence="4" type="ORF">KP509_12G026000</name>
</gene>
<dbReference type="OMA" id="FTEDWLL"/>
<dbReference type="Proteomes" id="UP000825935">
    <property type="component" value="Chromosome 12"/>
</dbReference>
<feature type="repeat" description="WD" evidence="3">
    <location>
        <begin position="197"/>
        <end position="238"/>
    </location>
</feature>
<dbReference type="PROSITE" id="PS50082">
    <property type="entry name" value="WD_REPEATS_2"/>
    <property type="match status" value="1"/>
</dbReference>